<organism evidence="1 2">
    <name type="scientific">Novosphingobium pentaromativorans</name>
    <dbReference type="NCBI Taxonomy" id="205844"/>
    <lineage>
        <taxon>Bacteria</taxon>
        <taxon>Pseudomonadati</taxon>
        <taxon>Pseudomonadota</taxon>
        <taxon>Alphaproteobacteria</taxon>
        <taxon>Sphingomonadales</taxon>
        <taxon>Sphingomonadaceae</taxon>
        <taxon>Novosphingobium</taxon>
    </lineage>
</organism>
<accession>A0A2W5NXE1</accession>
<evidence type="ECO:0000313" key="1">
    <source>
        <dbReference type="EMBL" id="PZQ55295.1"/>
    </source>
</evidence>
<reference evidence="1 2" key="1">
    <citation type="submission" date="2017-08" db="EMBL/GenBank/DDBJ databases">
        <title>Infants hospitalized years apart are colonized by the same room-sourced microbial strains.</title>
        <authorList>
            <person name="Brooks B."/>
            <person name="Olm M.R."/>
            <person name="Firek B.A."/>
            <person name="Baker R."/>
            <person name="Thomas B.C."/>
            <person name="Morowitz M.J."/>
            <person name="Banfield J.F."/>
        </authorList>
    </citation>
    <scope>NUCLEOTIDE SEQUENCE [LARGE SCALE GENOMIC DNA]</scope>
    <source>
        <strain evidence="1">S2_005_002_R2_33</strain>
    </source>
</reference>
<dbReference type="Proteomes" id="UP000249082">
    <property type="component" value="Unassembled WGS sequence"/>
</dbReference>
<dbReference type="EMBL" id="QFPX01000006">
    <property type="protein sequence ID" value="PZQ55295.1"/>
    <property type="molecule type" value="Genomic_DNA"/>
</dbReference>
<dbReference type="Pfam" id="PF13707">
    <property type="entry name" value="RloB"/>
    <property type="match status" value="1"/>
</dbReference>
<proteinExistence type="predicted"/>
<sequence length="232" mass="26107">MAKASRRVAGGRFRNLKQLSRKGPSVKAGKRLLIVCEGSKTEPAYFKAMRKDLGLTGTDVRVCGEECGTDPISVLEFALELWSEDRGFDEIYCVFDKEGTPERKLKYDQACERIKNKDLGKNTKIVAIRSVPCFEYWYILHFNYHDAPFSGAGKKSAGDMVVDMLKRKIPRYEKSDDSVYDLIKDDYKKARKAAIRSQAAADAAQTDNPTTNVHLLVHSLRVMGGVEEEETV</sequence>
<protein>
    <submittedName>
        <fullName evidence="1">CRISPR-associated protein</fullName>
    </submittedName>
</protein>
<dbReference type="InterPro" id="IPR025591">
    <property type="entry name" value="RloB"/>
</dbReference>
<comment type="caution">
    <text evidence="1">The sequence shown here is derived from an EMBL/GenBank/DDBJ whole genome shotgun (WGS) entry which is preliminary data.</text>
</comment>
<name>A0A2W5NXE1_9SPHN</name>
<dbReference type="AlphaFoldDB" id="A0A2W5NXE1"/>
<gene>
    <name evidence="1" type="ORF">DI555_08075</name>
</gene>
<evidence type="ECO:0000313" key="2">
    <source>
        <dbReference type="Proteomes" id="UP000249082"/>
    </source>
</evidence>